<protein>
    <submittedName>
        <fullName evidence="2">Uncharacterized protein</fullName>
    </submittedName>
</protein>
<feature type="region of interest" description="Disordered" evidence="1">
    <location>
        <begin position="1"/>
        <end position="38"/>
    </location>
</feature>
<accession>M0A298</accession>
<dbReference type="PATRIC" id="fig|1230458.4.peg.2126"/>
<gene>
    <name evidence="2" type="ORF">C484_10561</name>
</gene>
<proteinExistence type="predicted"/>
<dbReference type="Proteomes" id="UP000011648">
    <property type="component" value="Unassembled WGS sequence"/>
</dbReference>
<dbReference type="EMBL" id="AOIL01000037">
    <property type="protein sequence ID" value="ELY91463.1"/>
    <property type="molecule type" value="Genomic_DNA"/>
</dbReference>
<keyword evidence="3" id="KW-1185">Reference proteome</keyword>
<comment type="caution">
    <text evidence="2">The sequence shown here is derived from an EMBL/GenBank/DDBJ whole genome shotgun (WGS) entry which is preliminary data.</text>
</comment>
<evidence type="ECO:0000313" key="3">
    <source>
        <dbReference type="Proteomes" id="UP000011648"/>
    </source>
</evidence>
<dbReference type="STRING" id="1230458.C484_10561"/>
<evidence type="ECO:0000256" key="1">
    <source>
        <dbReference type="SAM" id="MobiDB-lite"/>
    </source>
</evidence>
<feature type="compositionally biased region" description="Polar residues" evidence="1">
    <location>
        <begin position="28"/>
        <end position="38"/>
    </location>
</feature>
<dbReference type="AlphaFoldDB" id="M0A298"/>
<sequence length="180" mass="19961">MHAGTSSDGKSHEGNDNAVGNDGGAEEGNTNSVSHGAYAEQSNLYNDVFTNAERDIADDIFEDYKNRYLEAHGDIPTGHELRLFKLSVNAVTEIRVENWATDRPEVLDSGTPHIDSEQHFTEGGQRYFKYKKSPSLAAKKTLSNENRMWLKDLGLLEDPQSQTANSVADLAEVWESDLTD</sequence>
<evidence type="ECO:0000313" key="2">
    <source>
        <dbReference type="EMBL" id="ELY91463.1"/>
    </source>
</evidence>
<reference evidence="2 3" key="1">
    <citation type="journal article" date="2014" name="PLoS Genet.">
        <title>Phylogenetically driven sequencing of extremely halophilic archaea reveals strategies for static and dynamic osmo-response.</title>
        <authorList>
            <person name="Becker E.A."/>
            <person name="Seitzer P.M."/>
            <person name="Tritt A."/>
            <person name="Larsen D."/>
            <person name="Krusor M."/>
            <person name="Yao A.I."/>
            <person name="Wu D."/>
            <person name="Madern D."/>
            <person name="Eisen J.A."/>
            <person name="Darling A.E."/>
            <person name="Facciotti M.T."/>
        </authorList>
    </citation>
    <scope>NUCLEOTIDE SEQUENCE [LARGE SCALE GENOMIC DNA]</scope>
    <source>
        <strain evidence="2 3">DSM 12281</strain>
    </source>
</reference>
<name>M0A298_9EURY</name>
<organism evidence="2 3">
    <name type="scientific">Natrialba taiwanensis DSM 12281</name>
    <dbReference type="NCBI Taxonomy" id="1230458"/>
    <lineage>
        <taxon>Archaea</taxon>
        <taxon>Methanobacteriati</taxon>
        <taxon>Methanobacteriota</taxon>
        <taxon>Stenosarchaea group</taxon>
        <taxon>Halobacteria</taxon>
        <taxon>Halobacteriales</taxon>
        <taxon>Natrialbaceae</taxon>
        <taxon>Natrialba</taxon>
    </lineage>
</organism>